<evidence type="ECO:0008006" key="10">
    <source>
        <dbReference type="Google" id="ProtNLM"/>
    </source>
</evidence>
<dbReference type="PROSITE" id="PS00392">
    <property type="entry name" value="DDC_GAD_HDC_YDC"/>
    <property type="match status" value="1"/>
</dbReference>
<evidence type="ECO:0000313" key="9">
    <source>
        <dbReference type="Proteomes" id="UP001293593"/>
    </source>
</evidence>
<keyword evidence="5 7" id="KW-0456">Lyase</keyword>
<evidence type="ECO:0000256" key="7">
    <source>
        <dbReference type="RuleBase" id="RU000382"/>
    </source>
</evidence>
<dbReference type="InterPro" id="IPR015424">
    <property type="entry name" value="PyrdxlP-dep_Trfase"/>
</dbReference>
<keyword evidence="9" id="KW-1185">Reference proteome</keyword>
<keyword evidence="4 6" id="KW-0663">Pyridoxal phosphate</keyword>
<evidence type="ECO:0000256" key="2">
    <source>
        <dbReference type="ARBA" id="ARBA00009533"/>
    </source>
</evidence>
<dbReference type="GO" id="GO:0030170">
    <property type="term" value="F:pyridoxal phosphate binding"/>
    <property type="evidence" value="ECO:0007669"/>
    <property type="project" value="InterPro"/>
</dbReference>
<evidence type="ECO:0000256" key="4">
    <source>
        <dbReference type="ARBA" id="ARBA00022898"/>
    </source>
</evidence>
<reference evidence="8" key="1">
    <citation type="submission" date="2023-10" db="EMBL/GenBank/DDBJ databases">
        <title>Chromosome-level genome of the transformable northern wattle, Acacia crassicarpa.</title>
        <authorList>
            <person name="Massaro I."/>
            <person name="Sinha N.R."/>
            <person name="Poethig S."/>
            <person name="Leichty A.R."/>
        </authorList>
    </citation>
    <scope>NUCLEOTIDE SEQUENCE</scope>
    <source>
        <strain evidence="8">Acra3RX</strain>
        <tissue evidence="8">Leaf</tissue>
    </source>
</reference>
<comment type="similarity">
    <text evidence="2 7">Belongs to the group II decarboxylase family.</text>
</comment>
<feature type="modified residue" description="N6-(pyridoxal phosphate)lysine" evidence="6">
    <location>
        <position position="317"/>
    </location>
</feature>
<dbReference type="Pfam" id="PF00282">
    <property type="entry name" value="Pyridoxal_deC"/>
    <property type="match status" value="1"/>
</dbReference>
<accession>A0AAE1TDU6</accession>
<dbReference type="PANTHER" id="PTHR46101:SF2">
    <property type="entry name" value="SERINE DECARBOXYLASE"/>
    <property type="match status" value="1"/>
</dbReference>
<dbReference type="NCBIfam" id="NF002748">
    <property type="entry name" value="PRK02769.1"/>
    <property type="match status" value="1"/>
</dbReference>
<name>A0AAE1TDU6_9FABA</name>
<dbReference type="GO" id="GO:0016831">
    <property type="term" value="F:carboxy-lyase activity"/>
    <property type="evidence" value="ECO:0007669"/>
    <property type="project" value="UniProtKB-KW"/>
</dbReference>
<dbReference type="AlphaFoldDB" id="A0AAE1TDU6"/>
<keyword evidence="3" id="KW-0210">Decarboxylase</keyword>
<dbReference type="GO" id="GO:0019752">
    <property type="term" value="P:carboxylic acid metabolic process"/>
    <property type="evidence" value="ECO:0007669"/>
    <property type="project" value="InterPro"/>
</dbReference>
<sequence length="492" mass="55557">MALSVSLPAFRISDNTDIKYTETTMEDATFPFLSSDIARYQVSPLMGWTNKPIQEEDKEVQIPKAPQQENGPSIIKPTISQFSGVHTDETLARVIASYVDTLPHLKDHFLGYPINQDFYYEALLKLMCFRLNNVGDPFIGSTYMLNSNQFELCVLDWFAELWEIEENEYWGYVTNGGTEGNLYAILVGRELYPDGILYTSKESHYSLFKVARIARVKCVVVGTRPSGEIDYDELKASLLAHKDKPAIINLNLGTTMKGGIDDLDVVLQVLENCGFTEDRFYIHCDAALFGVMLPFINKAPKISFKKPIGSVTVSGHKFLGCPIPCCVLMTRLNYVDVLSQEVEYLTSRDTTISGSRGGHTSIFLWYALNKRGFNGLQQDVSECVEKAIYLHNRLRDHGIGVMLNKFSNIVVFERPLDNTFARRWILADKGNLSHVVVLQHVTMEMLDLFVTEFVENRSIWYQDNNGGKKPPCIAEDIGAKNCACSFHKKLIS</sequence>
<dbReference type="InterPro" id="IPR002129">
    <property type="entry name" value="PyrdxlP-dep_de-COase"/>
</dbReference>
<dbReference type="InterPro" id="IPR015421">
    <property type="entry name" value="PyrdxlP-dep_Trfase_major"/>
</dbReference>
<evidence type="ECO:0000256" key="1">
    <source>
        <dbReference type="ARBA" id="ARBA00001933"/>
    </source>
</evidence>
<dbReference type="InterPro" id="IPR051151">
    <property type="entry name" value="Group_II_Decarboxylase"/>
</dbReference>
<dbReference type="Gene3D" id="3.90.1150.10">
    <property type="entry name" value="Aspartate Aminotransferase, domain 1"/>
    <property type="match status" value="1"/>
</dbReference>
<organism evidence="8 9">
    <name type="scientific">Acacia crassicarpa</name>
    <name type="common">northern wattle</name>
    <dbReference type="NCBI Taxonomy" id="499986"/>
    <lineage>
        <taxon>Eukaryota</taxon>
        <taxon>Viridiplantae</taxon>
        <taxon>Streptophyta</taxon>
        <taxon>Embryophyta</taxon>
        <taxon>Tracheophyta</taxon>
        <taxon>Spermatophyta</taxon>
        <taxon>Magnoliopsida</taxon>
        <taxon>eudicotyledons</taxon>
        <taxon>Gunneridae</taxon>
        <taxon>Pentapetalae</taxon>
        <taxon>rosids</taxon>
        <taxon>fabids</taxon>
        <taxon>Fabales</taxon>
        <taxon>Fabaceae</taxon>
        <taxon>Caesalpinioideae</taxon>
        <taxon>mimosoid clade</taxon>
        <taxon>Acacieae</taxon>
        <taxon>Acacia</taxon>
    </lineage>
</organism>
<protein>
    <recommendedName>
        <fullName evidence="10">Histidine decarboxylase</fullName>
    </recommendedName>
</protein>
<dbReference type="SUPFAM" id="SSF53383">
    <property type="entry name" value="PLP-dependent transferases"/>
    <property type="match status" value="1"/>
</dbReference>
<proteinExistence type="inferred from homology"/>
<dbReference type="Gene3D" id="3.40.640.10">
    <property type="entry name" value="Type I PLP-dependent aspartate aminotransferase-like (Major domain)"/>
    <property type="match status" value="1"/>
</dbReference>
<dbReference type="EMBL" id="JAWXYG010000002">
    <property type="protein sequence ID" value="KAK4280069.1"/>
    <property type="molecule type" value="Genomic_DNA"/>
</dbReference>
<dbReference type="InterPro" id="IPR021115">
    <property type="entry name" value="Pyridoxal-P_BS"/>
</dbReference>
<gene>
    <name evidence="8" type="ORF">QN277_011742</name>
</gene>
<dbReference type="PANTHER" id="PTHR46101">
    <property type="match status" value="1"/>
</dbReference>
<evidence type="ECO:0000313" key="8">
    <source>
        <dbReference type="EMBL" id="KAK4280069.1"/>
    </source>
</evidence>
<evidence type="ECO:0000256" key="6">
    <source>
        <dbReference type="PIRSR" id="PIRSR602129-50"/>
    </source>
</evidence>
<dbReference type="InterPro" id="IPR015422">
    <property type="entry name" value="PyrdxlP-dep_Trfase_small"/>
</dbReference>
<evidence type="ECO:0000256" key="5">
    <source>
        <dbReference type="ARBA" id="ARBA00023239"/>
    </source>
</evidence>
<comment type="caution">
    <text evidence="8">The sequence shown here is derived from an EMBL/GenBank/DDBJ whole genome shotgun (WGS) entry which is preliminary data.</text>
</comment>
<evidence type="ECO:0000256" key="3">
    <source>
        <dbReference type="ARBA" id="ARBA00022793"/>
    </source>
</evidence>
<dbReference type="Proteomes" id="UP001293593">
    <property type="component" value="Unassembled WGS sequence"/>
</dbReference>
<comment type="cofactor">
    <cofactor evidence="1 6 7">
        <name>pyridoxal 5'-phosphate</name>
        <dbReference type="ChEBI" id="CHEBI:597326"/>
    </cofactor>
</comment>